<dbReference type="Proteomes" id="UP000252187">
    <property type="component" value="Unassembled WGS sequence"/>
</dbReference>
<dbReference type="GO" id="GO:0043190">
    <property type="term" value="C:ATP-binding cassette (ABC) transporter complex"/>
    <property type="evidence" value="ECO:0007669"/>
    <property type="project" value="InterPro"/>
</dbReference>
<sequence length="289" mass="29870">MIDLIVEPMTYEFMRRALLVVTASGIAGALLSCWLVHMGWSLMGDAVSHAVLPGVVIAGMTGIPFAAGALIAALVAVTLIGAVRGSGTVREDAAMGIVFTALFSLGLVLIARFPSQRDLHSILFGSVLGVRDSDLYQVLAVSVFTVIVLLAFRRDLIMVAFDRLHAHTLGLRTGALTALLLATLATATVAGVQSVGVILVVATLIIPGATAQLLADTMRGTMILSVVVALLGGVVGLYVGYYADLPPGPVVVLTQAVIFAAAQLFAPGRGVIPRAAASARSRRSGMMPA</sequence>
<keyword evidence="5 7" id="KW-0472">Membrane</keyword>
<organism evidence="8 9">
    <name type="scientific">Dietzia maris</name>
    <dbReference type="NCBI Taxonomy" id="37915"/>
    <lineage>
        <taxon>Bacteria</taxon>
        <taxon>Bacillati</taxon>
        <taxon>Actinomycetota</taxon>
        <taxon>Actinomycetes</taxon>
        <taxon>Mycobacteriales</taxon>
        <taxon>Dietziaceae</taxon>
        <taxon>Dietzia</taxon>
    </lineage>
</organism>
<dbReference type="FunFam" id="1.10.3470.10:FF:000003">
    <property type="entry name" value="Iron ABC transporter permease SitD"/>
    <property type="match status" value="1"/>
</dbReference>
<keyword evidence="3 6" id="KW-0812">Transmembrane</keyword>
<comment type="similarity">
    <text evidence="2 6">Belongs to the ABC-3 integral membrane protein family.</text>
</comment>
<dbReference type="InterPro" id="IPR037294">
    <property type="entry name" value="ABC_BtuC-like"/>
</dbReference>
<reference evidence="8 9" key="1">
    <citation type="submission" date="2018-06" db="EMBL/GenBank/DDBJ databases">
        <title>Whole genome sequencing of four bacterial strains from South Shetland trench revealing bio-synthetic gene clusters.</title>
        <authorList>
            <person name="Abdel-Mageed W.M."/>
            <person name="Lehri B."/>
            <person name="Jarmusch S.A."/>
            <person name="Miranda K."/>
            <person name="Goodfellow M."/>
            <person name="Jaspars M."/>
            <person name="Karlyshev A.V."/>
        </authorList>
    </citation>
    <scope>NUCLEOTIDE SEQUENCE [LARGE SCALE GENOMIC DNA]</scope>
    <source>
        <strain evidence="8 9">SST1</strain>
    </source>
</reference>
<dbReference type="Gene3D" id="1.10.3470.10">
    <property type="entry name" value="ABC transporter involved in vitamin B12 uptake, BtuC"/>
    <property type="match status" value="1"/>
</dbReference>
<feature type="transmembrane region" description="Helical" evidence="7">
    <location>
        <begin position="57"/>
        <end position="81"/>
    </location>
</feature>
<feature type="transmembrane region" description="Helical" evidence="7">
    <location>
        <begin position="173"/>
        <end position="191"/>
    </location>
</feature>
<evidence type="ECO:0000256" key="6">
    <source>
        <dbReference type="RuleBase" id="RU003943"/>
    </source>
</evidence>
<dbReference type="CDD" id="cd06550">
    <property type="entry name" value="TM_ABC_iron-siderophores_like"/>
    <property type="match status" value="1"/>
</dbReference>
<keyword evidence="6" id="KW-0813">Transport</keyword>
<comment type="subcellular location">
    <subcellularLocation>
        <location evidence="6">Cell membrane</location>
        <topology evidence="6">Multi-pass membrane protein</topology>
    </subcellularLocation>
    <subcellularLocation>
        <location evidence="1">Membrane</location>
        <topology evidence="1">Multi-pass membrane protein</topology>
    </subcellularLocation>
</comment>
<name>A0A365PBE1_9ACTN</name>
<dbReference type="PANTHER" id="PTHR30477:SF13">
    <property type="entry name" value="IRON TRANSPORT SYSTEM MEMBRANE PROTEIN HI_0360-RELATED"/>
    <property type="match status" value="1"/>
</dbReference>
<feature type="transmembrane region" description="Helical" evidence="7">
    <location>
        <begin position="249"/>
        <end position="272"/>
    </location>
</feature>
<feature type="transmembrane region" description="Helical" evidence="7">
    <location>
        <begin position="135"/>
        <end position="152"/>
    </location>
</feature>
<dbReference type="InterPro" id="IPR001626">
    <property type="entry name" value="ABC_TroCD"/>
</dbReference>
<evidence type="ECO:0000256" key="3">
    <source>
        <dbReference type="ARBA" id="ARBA00022692"/>
    </source>
</evidence>
<evidence type="ECO:0000256" key="4">
    <source>
        <dbReference type="ARBA" id="ARBA00022989"/>
    </source>
</evidence>
<evidence type="ECO:0000256" key="5">
    <source>
        <dbReference type="ARBA" id="ARBA00023136"/>
    </source>
</evidence>
<evidence type="ECO:0000256" key="7">
    <source>
        <dbReference type="SAM" id="Phobius"/>
    </source>
</evidence>
<evidence type="ECO:0000256" key="1">
    <source>
        <dbReference type="ARBA" id="ARBA00004141"/>
    </source>
</evidence>
<proteinExistence type="inferred from homology"/>
<comment type="caution">
    <text evidence="8">The sequence shown here is derived from an EMBL/GenBank/DDBJ whole genome shotgun (WGS) entry which is preliminary data.</text>
</comment>
<dbReference type="GO" id="GO:0010043">
    <property type="term" value="P:response to zinc ion"/>
    <property type="evidence" value="ECO:0007669"/>
    <property type="project" value="TreeGrafter"/>
</dbReference>
<dbReference type="GO" id="GO:0055085">
    <property type="term" value="P:transmembrane transport"/>
    <property type="evidence" value="ECO:0007669"/>
    <property type="project" value="InterPro"/>
</dbReference>
<evidence type="ECO:0000313" key="9">
    <source>
        <dbReference type="Proteomes" id="UP000252187"/>
    </source>
</evidence>
<dbReference type="RefSeq" id="WP_067712535.1">
    <property type="nucleotide sequence ID" value="NZ_CANNAK010000006.1"/>
</dbReference>
<dbReference type="GeneID" id="97370930"/>
<dbReference type="EMBL" id="QNTT01000012">
    <property type="protein sequence ID" value="RBA37656.1"/>
    <property type="molecule type" value="Genomic_DNA"/>
</dbReference>
<feature type="transmembrane region" description="Helical" evidence="7">
    <location>
        <begin position="93"/>
        <end position="115"/>
    </location>
</feature>
<accession>A0A365PBE1</accession>
<dbReference type="PANTHER" id="PTHR30477">
    <property type="entry name" value="ABC-TRANSPORTER METAL-BINDING PROTEIN"/>
    <property type="match status" value="1"/>
</dbReference>
<feature type="transmembrane region" description="Helical" evidence="7">
    <location>
        <begin position="197"/>
        <end position="215"/>
    </location>
</feature>
<evidence type="ECO:0000313" key="8">
    <source>
        <dbReference type="EMBL" id="RBA37656.1"/>
    </source>
</evidence>
<dbReference type="SUPFAM" id="SSF81345">
    <property type="entry name" value="ABC transporter involved in vitamin B12 uptake, BtuC"/>
    <property type="match status" value="1"/>
</dbReference>
<evidence type="ECO:0000256" key="2">
    <source>
        <dbReference type="ARBA" id="ARBA00008034"/>
    </source>
</evidence>
<dbReference type="Pfam" id="PF00950">
    <property type="entry name" value="ABC-3"/>
    <property type="match status" value="1"/>
</dbReference>
<protein>
    <submittedName>
        <fullName evidence="8">Metal ABC transporter permease</fullName>
    </submittedName>
</protein>
<dbReference type="AlphaFoldDB" id="A0A365PBE1"/>
<keyword evidence="4 7" id="KW-1133">Transmembrane helix</keyword>
<feature type="transmembrane region" description="Helical" evidence="7">
    <location>
        <begin position="17"/>
        <end position="37"/>
    </location>
</feature>
<gene>
    <name evidence="8" type="ORF">DQ226_06400</name>
</gene>
<feature type="transmembrane region" description="Helical" evidence="7">
    <location>
        <begin position="222"/>
        <end position="243"/>
    </location>
</feature>
<dbReference type="GO" id="GO:0071281">
    <property type="term" value="P:cellular response to iron ion"/>
    <property type="evidence" value="ECO:0007669"/>
    <property type="project" value="UniProtKB-ARBA"/>
</dbReference>